<dbReference type="EMBL" id="CASHTH010000135">
    <property type="protein sequence ID" value="CAI7992046.1"/>
    <property type="molecule type" value="Genomic_DNA"/>
</dbReference>
<protein>
    <submittedName>
        <fullName evidence="4">Apoptosis inhibitor 5</fullName>
    </submittedName>
</protein>
<evidence type="ECO:0000256" key="1">
    <source>
        <dbReference type="ARBA" id="ARBA00009515"/>
    </source>
</evidence>
<accession>A0AA35QV22</accession>
<reference evidence="4" key="1">
    <citation type="submission" date="2023-03" db="EMBL/GenBank/DDBJ databases">
        <authorList>
            <person name="Steffen K."/>
            <person name="Cardenas P."/>
        </authorList>
    </citation>
    <scope>NUCLEOTIDE SEQUENCE</scope>
</reference>
<dbReference type="Proteomes" id="UP001174909">
    <property type="component" value="Unassembled WGS sequence"/>
</dbReference>
<comment type="caution">
    <text evidence="4">The sequence shown here is derived from an EMBL/GenBank/DDBJ whole genome shotgun (WGS) entry which is preliminary data.</text>
</comment>
<feature type="region of interest" description="Disordered" evidence="3">
    <location>
        <begin position="448"/>
        <end position="514"/>
    </location>
</feature>
<gene>
    <name evidence="4" type="ORF">GBAR_LOCUS907</name>
</gene>
<dbReference type="GO" id="GO:0005634">
    <property type="term" value="C:nucleus"/>
    <property type="evidence" value="ECO:0007669"/>
    <property type="project" value="TreeGrafter"/>
</dbReference>
<dbReference type="InterPro" id="IPR008383">
    <property type="entry name" value="API5"/>
</dbReference>
<dbReference type="InterPro" id="IPR011989">
    <property type="entry name" value="ARM-like"/>
</dbReference>
<keyword evidence="5" id="KW-1185">Reference proteome</keyword>
<evidence type="ECO:0000313" key="4">
    <source>
        <dbReference type="EMBL" id="CAI7992046.1"/>
    </source>
</evidence>
<sequence length="514" mass="56908">MAAEQSAGVEELYKNFGVLADAGETAGEKLAEYDGILQAAKGSANEKKLAAGFITRFYHLFPTMAETAMDTLLDLVEEENDMIRRTAIKALPDICKRSPDPALCAKVSEYLTQLLATEDVIDLALVKTGLASLLQKNTPAAMDGIFSQVGGEDEGVREQAIDYVSSSLMSMRHILFIPHPENEKQLVRHVKKVLSDVTGEEFEVFMEMLSKLQFLATAEGAQEVMDVIVQQAELSAEFKVEDGESVDRFITCFKQALKFCKRGCEATQFVVYLCQNILPSFTAISEDGRQEVLRLLAESSMFHLPDDTINTCLPPIFSLLLEYVPLPPPEEGEAPSFQYSTVECLLFAFHQLAQKSPGFLTDEANSERLKDFKKRLQYFARKCQAYHSSLQAAVKSSGIEVNDEQAKLRTVAIKITANISSLVRDFFHNPPSYQAKVKLSWGPEKTVVQRKRPSLATAETTPSKRKPSPIRFEDSETGAASNGKNKRADQSLYQPPRDRFSSSLGNNGPPFTGG</sequence>
<organism evidence="4 5">
    <name type="scientific">Geodia barretti</name>
    <name type="common">Barrett's horny sponge</name>
    <dbReference type="NCBI Taxonomy" id="519541"/>
    <lineage>
        <taxon>Eukaryota</taxon>
        <taxon>Metazoa</taxon>
        <taxon>Porifera</taxon>
        <taxon>Demospongiae</taxon>
        <taxon>Heteroscleromorpha</taxon>
        <taxon>Tetractinellida</taxon>
        <taxon>Astrophorina</taxon>
        <taxon>Geodiidae</taxon>
        <taxon>Geodia</taxon>
    </lineage>
</organism>
<evidence type="ECO:0000313" key="5">
    <source>
        <dbReference type="Proteomes" id="UP001174909"/>
    </source>
</evidence>
<dbReference type="GO" id="GO:0043066">
    <property type="term" value="P:negative regulation of apoptotic process"/>
    <property type="evidence" value="ECO:0007669"/>
    <property type="project" value="TreeGrafter"/>
</dbReference>
<dbReference type="GO" id="GO:0003723">
    <property type="term" value="F:RNA binding"/>
    <property type="evidence" value="ECO:0007669"/>
    <property type="project" value="TreeGrafter"/>
</dbReference>
<proteinExistence type="inferred from homology"/>
<dbReference type="InterPro" id="IPR016024">
    <property type="entry name" value="ARM-type_fold"/>
</dbReference>
<dbReference type="SUPFAM" id="SSF48371">
    <property type="entry name" value="ARM repeat"/>
    <property type="match status" value="1"/>
</dbReference>
<dbReference type="GO" id="GO:0006915">
    <property type="term" value="P:apoptotic process"/>
    <property type="evidence" value="ECO:0007669"/>
    <property type="project" value="UniProtKB-KW"/>
</dbReference>
<dbReference type="PANTHER" id="PTHR12758">
    <property type="entry name" value="APOPTOSIS INHIBITOR 5-RELATED"/>
    <property type="match status" value="1"/>
</dbReference>
<keyword evidence="2" id="KW-0053">Apoptosis</keyword>
<comment type="similarity">
    <text evidence="1">Belongs to the API5 family.</text>
</comment>
<dbReference type="Gene3D" id="1.25.10.10">
    <property type="entry name" value="Leucine-rich Repeat Variant"/>
    <property type="match status" value="1"/>
</dbReference>
<evidence type="ECO:0000256" key="3">
    <source>
        <dbReference type="SAM" id="MobiDB-lite"/>
    </source>
</evidence>
<feature type="non-terminal residue" evidence="4">
    <location>
        <position position="1"/>
    </location>
</feature>
<name>A0AA35QV22_GEOBA</name>
<evidence type="ECO:0000256" key="2">
    <source>
        <dbReference type="ARBA" id="ARBA00022703"/>
    </source>
</evidence>
<dbReference type="Pfam" id="PF05918">
    <property type="entry name" value="API5"/>
    <property type="match status" value="1"/>
</dbReference>
<dbReference type="AlphaFoldDB" id="A0AA35QV22"/>
<dbReference type="PANTHER" id="PTHR12758:SF19">
    <property type="entry name" value="APOPTOSIS INHIBITOR 5"/>
    <property type="match status" value="1"/>
</dbReference>